<organism evidence="3 4">
    <name type="scientific">Paenibacillus catalpae</name>
    <dbReference type="NCBI Taxonomy" id="1045775"/>
    <lineage>
        <taxon>Bacteria</taxon>
        <taxon>Bacillati</taxon>
        <taxon>Bacillota</taxon>
        <taxon>Bacilli</taxon>
        <taxon>Bacillales</taxon>
        <taxon>Paenibacillaceae</taxon>
        <taxon>Paenibacillus</taxon>
    </lineage>
</organism>
<dbReference type="RefSeq" id="WP_091190055.1">
    <property type="nucleotide sequence ID" value="NZ_FOMT01000006.1"/>
</dbReference>
<dbReference type="InterPro" id="IPR036582">
    <property type="entry name" value="Mao_N_sf"/>
</dbReference>
<evidence type="ECO:0000256" key="1">
    <source>
        <dbReference type="SAM" id="SignalP"/>
    </source>
</evidence>
<dbReference type="Pfam" id="PF07833">
    <property type="entry name" value="Cu_amine_oxidN1"/>
    <property type="match status" value="1"/>
</dbReference>
<evidence type="ECO:0000313" key="4">
    <source>
        <dbReference type="Proteomes" id="UP000198855"/>
    </source>
</evidence>
<feature type="domain" description="Copper amine oxidase-like N-terminal" evidence="2">
    <location>
        <begin position="47"/>
        <end position="151"/>
    </location>
</feature>
<proteinExistence type="predicted"/>
<accession>A0A1I2H7W1</accession>
<dbReference type="Gene3D" id="3.30.457.10">
    <property type="entry name" value="Copper amine oxidase-like, N-terminal domain"/>
    <property type="match status" value="2"/>
</dbReference>
<sequence>MKMNRFMLMLFAVLMVVSIVPEAAFAADSTSTAVEVRLKTGSTAVKINGKQSTVQAPFEKSGTTMVPLSIITKAFGAKLKLQDNKIITLNYNDKTVVVTIGSKAVKVNGKAQTVAVAPVVIKGTTMVPVRVIVETFGAKIGKDKKTNEIVITGTLAQSGSSNSGGGLPNLDPDYGKTKFGDSYLGWTMNYPPGLALVQQSDDGTFAMWGSTTSESTVIVSTEHVSDVLTSNEIRDKITVNWLGDDEVVMDKRAITVNGQSFEKLVTRTTKRGMMFEYRAAQKGEELYYVMVGVVGTDKSALDPYQSLLDSFVTSFNKADSTVKDITKVKDGLMSINNKEFGLSLKLPAGWYGVKDSTTPLYVSEDGYFSFAISSLQSGDTVDRWLARMQQQLHDDFLPNYIKNEKVSSITLKDGNAQVLTYDYSYDMKDWVTVNEVYLIVGNYRYSVHFTYDSKLGAQGDALFKSTMATVDIDSAYIEKNYGQIEDQYDNIDRTQVNTKTSSKYGYSIDLPSHWLGIDTDFNQETVSYADDYSSMIIQAYEDVDAATANRAVQQGLQEEGITVSNSSSLFVGNSTVGKFTIHDVTDSGVPITQVLYFVQSKGNTLLLVFTINDANATTSALNGFDTIVKSIKLQ</sequence>
<dbReference type="Proteomes" id="UP000198855">
    <property type="component" value="Unassembled WGS sequence"/>
</dbReference>
<protein>
    <submittedName>
        <fullName evidence="3">Copper amine oxidase N-terminal domain-containing protein</fullName>
    </submittedName>
</protein>
<dbReference type="STRING" id="1045775.SAMN05216378_5716"/>
<evidence type="ECO:0000259" key="2">
    <source>
        <dbReference type="Pfam" id="PF07833"/>
    </source>
</evidence>
<gene>
    <name evidence="3" type="ORF">SAMN05216378_5716</name>
</gene>
<reference evidence="4" key="1">
    <citation type="submission" date="2016-10" db="EMBL/GenBank/DDBJ databases">
        <authorList>
            <person name="Varghese N."/>
            <person name="Submissions S."/>
        </authorList>
    </citation>
    <scope>NUCLEOTIDE SEQUENCE [LARGE SCALE GENOMIC DNA]</scope>
    <source>
        <strain evidence="4">CGMCC 1.10784</strain>
    </source>
</reference>
<feature type="chain" id="PRO_5011658456" evidence="1">
    <location>
        <begin position="27"/>
        <end position="634"/>
    </location>
</feature>
<evidence type="ECO:0000313" key="3">
    <source>
        <dbReference type="EMBL" id="SFF25430.1"/>
    </source>
</evidence>
<dbReference type="EMBL" id="FOMT01000006">
    <property type="protein sequence ID" value="SFF25430.1"/>
    <property type="molecule type" value="Genomic_DNA"/>
</dbReference>
<dbReference type="OrthoDB" id="1736367at2"/>
<dbReference type="SUPFAM" id="SSF55383">
    <property type="entry name" value="Copper amine oxidase, domain N"/>
    <property type="match status" value="2"/>
</dbReference>
<dbReference type="InterPro" id="IPR012854">
    <property type="entry name" value="Cu_amine_oxidase-like_N"/>
</dbReference>
<feature type="signal peptide" evidence="1">
    <location>
        <begin position="1"/>
        <end position="26"/>
    </location>
</feature>
<keyword evidence="1" id="KW-0732">Signal</keyword>
<dbReference type="AlphaFoldDB" id="A0A1I2H7W1"/>
<keyword evidence="4" id="KW-1185">Reference proteome</keyword>
<name>A0A1I2H7W1_9BACL</name>